<accession>A0A6G0U0T3</accession>
<protein>
    <submittedName>
        <fullName evidence="1">Uncharacterized protein</fullName>
    </submittedName>
</protein>
<keyword evidence="2" id="KW-1185">Reference proteome</keyword>
<reference evidence="1 2" key="1">
    <citation type="submission" date="2019-08" db="EMBL/GenBank/DDBJ databases">
        <title>The genome of the soybean aphid Biotype 1, its phylome, world population structure and adaptation to the North American continent.</title>
        <authorList>
            <person name="Giordano R."/>
            <person name="Donthu R.K."/>
            <person name="Hernandez A.G."/>
            <person name="Wright C.L."/>
            <person name="Zimin A.V."/>
        </authorList>
    </citation>
    <scope>NUCLEOTIDE SEQUENCE [LARGE SCALE GENOMIC DNA]</scope>
    <source>
        <tissue evidence="1">Whole aphids</tissue>
    </source>
</reference>
<name>A0A6G0U0T3_APHGL</name>
<dbReference type="Proteomes" id="UP000475862">
    <property type="component" value="Unassembled WGS sequence"/>
</dbReference>
<gene>
    <name evidence="1" type="ORF">AGLY_002632</name>
</gene>
<dbReference type="AlphaFoldDB" id="A0A6G0U0T3"/>
<organism evidence="1 2">
    <name type="scientific">Aphis glycines</name>
    <name type="common">Soybean aphid</name>
    <dbReference type="NCBI Taxonomy" id="307491"/>
    <lineage>
        <taxon>Eukaryota</taxon>
        <taxon>Metazoa</taxon>
        <taxon>Ecdysozoa</taxon>
        <taxon>Arthropoda</taxon>
        <taxon>Hexapoda</taxon>
        <taxon>Insecta</taxon>
        <taxon>Pterygota</taxon>
        <taxon>Neoptera</taxon>
        <taxon>Paraneoptera</taxon>
        <taxon>Hemiptera</taxon>
        <taxon>Sternorrhyncha</taxon>
        <taxon>Aphidomorpha</taxon>
        <taxon>Aphidoidea</taxon>
        <taxon>Aphididae</taxon>
        <taxon>Aphidini</taxon>
        <taxon>Aphis</taxon>
        <taxon>Aphis</taxon>
    </lineage>
</organism>
<evidence type="ECO:0000313" key="2">
    <source>
        <dbReference type="Proteomes" id="UP000475862"/>
    </source>
</evidence>
<dbReference type="EMBL" id="VYZN01000009">
    <property type="protein sequence ID" value="KAE9542721.1"/>
    <property type="molecule type" value="Genomic_DNA"/>
</dbReference>
<sequence>MYGGDVIGVPLWECGDCNVKRLGLRFPVVLDVPSRSPVFRLFTVTTFFSCLRRSWRTATAGIAPIMLRKFYNKIGVIFVYCKLFHSSQEHGSNQIVVMNTEVIKEVNVYIHSLKTGKLNKFKLKFKYKLSFLKVYIPNQMLLLQQFDQGLNQENFAVDFDSVVLLFVVVFTSLCIWHQSSTGSCSGQLAFHIPIILEVIPVITSSLTQFFEPQET</sequence>
<comment type="caution">
    <text evidence="1">The sequence shown here is derived from an EMBL/GenBank/DDBJ whole genome shotgun (WGS) entry which is preliminary data.</text>
</comment>
<evidence type="ECO:0000313" key="1">
    <source>
        <dbReference type="EMBL" id="KAE9542721.1"/>
    </source>
</evidence>
<proteinExistence type="predicted"/>
<dbReference type="OrthoDB" id="6360372at2759"/>